<comment type="caution">
    <text evidence="1">The sequence shown here is derived from an EMBL/GenBank/DDBJ whole genome shotgun (WGS) entry which is preliminary data.</text>
</comment>
<organism evidence="1 2">
    <name type="scientific">Anaeramoeba ignava</name>
    <name type="common">Anaerobic marine amoeba</name>
    <dbReference type="NCBI Taxonomy" id="1746090"/>
    <lineage>
        <taxon>Eukaryota</taxon>
        <taxon>Metamonada</taxon>
        <taxon>Anaeramoebidae</taxon>
        <taxon>Anaeramoeba</taxon>
    </lineage>
</organism>
<dbReference type="Proteomes" id="UP001149090">
    <property type="component" value="Unassembled WGS sequence"/>
</dbReference>
<gene>
    <name evidence="1" type="ORF">M0811_11054</name>
</gene>
<dbReference type="AlphaFoldDB" id="A0A9Q0LF64"/>
<protein>
    <submittedName>
        <fullName evidence="1">Uncharacterized protein</fullName>
    </submittedName>
</protein>
<accession>A0A9Q0LF64</accession>
<evidence type="ECO:0000313" key="1">
    <source>
        <dbReference type="EMBL" id="KAJ5070388.1"/>
    </source>
</evidence>
<reference evidence="1" key="1">
    <citation type="submission" date="2022-10" db="EMBL/GenBank/DDBJ databases">
        <title>Novel sulphate-reducing endosymbionts in the free-living metamonad Anaeramoeba.</title>
        <authorList>
            <person name="Jerlstrom-Hultqvist J."/>
            <person name="Cepicka I."/>
            <person name="Gallot-Lavallee L."/>
            <person name="Salas-Leiva D."/>
            <person name="Curtis B.A."/>
            <person name="Zahonova K."/>
            <person name="Pipaliya S."/>
            <person name="Dacks J."/>
            <person name="Roger A.J."/>
        </authorList>
    </citation>
    <scope>NUCLEOTIDE SEQUENCE</scope>
    <source>
        <strain evidence="1">BMAN</strain>
    </source>
</reference>
<name>A0A9Q0LF64_ANAIG</name>
<dbReference type="EMBL" id="JAPDFW010000096">
    <property type="protein sequence ID" value="KAJ5070388.1"/>
    <property type="molecule type" value="Genomic_DNA"/>
</dbReference>
<keyword evidence="2" id="KW-1185">Reference proteome</keyword>
<proteinExistence type="predicted"/>
<evidence type="ECO:0000313" key="2">
    <source>
        <dbReference type="Proteomes" id="UP001149090"/>
    </source>
</evidence>
<sequence>MKSSLQVRRGCTDSSRNSIFRLANVWEPPEEVGINWNWSEDLEAYSLSYNSESICISKIIDKLSNSKFQLEI</sequence>